<keyword evidence="2" id="KW-1185">Reference proteome</keyword>
<organism evidence="1 2">
    <name type="scientific">Kitasatospora acidiphila</name>
    <dbReference type="NCBI Taxonomy" id="2567942"/>
    <lineage>
        <taxon>Bacteria</taxon>
        <taxon>Bacillati</taxon>
        <taxon>Actinomycetota</taxon>
        <taxon>Actinomycetes</taxon>
        <taxon>Kitasatosporales</taxon>
        <taxon>Streptomycetaceae</taxon>
        <taxon>Kitasatospora</taxon>
    </lineage>
</organism>
<evidence type="ECO:0000313" key="2">
    <source>
        <dbReference type="Proteomes" id="UP000319103"/>
    </source>
</evidence>
<dbReference type="Gene3D" id="3.30.43.20">
    <property type="match status" value="1"/>
</dbReference>
<evidence type="ECO:0008006" key="3">
    <source>
        <dbReference type="Google" id="ProtNLM"/>
    </source>
</evidence>
<sequence length="87" mass="9908">MSSPEAIERLAADFIHQPYELYGRLRAEGPAKEIVMPHGVKVWIVTRYDDVRMLLADDRVSKDGRRVNQLYARHSGPTSRRPASTTT</sequence>
<dbReference type="Proteomes" id="UP000319103">
    <property type="component" value="Unassembled WGS sequence"/>
</dbReference>
<dbReference type="GO" id="GO:0004497">
    <property type="term" value="F:monooxygenase activity"/>
    <property type="evidence" value="ECO:0007669"/>
    <property type="project" value="InterPro"/>
</dbReference>
<reference evidence="1 2" key="1">
    <citation type="submission" date="2019-06" db="EMBL/GenBank/DDBJ databases">
        <title>Description of Kitasatospora acidophila sp. nov. isolated from pine grove soil, and reclassification of Streptomyces novaecaesareae to Kitasatospora novaeceasareae comb. nov.</title>
        <authorList>
            <person name="Kim M.J."/>
        </authorList>
    </citation>
    <scope>NUCLEOTIDE SEQUENCE [LARGE SCALE GENOMIC DNA]</scope>
    <source>
        <strain evidence="1 2">MMS16-CNU292</strain>
    </source>
</reference>
<dbReference type="EMBL" id="VIGB01000003">
    <property type="protein sequence ID" value="TQF05976.1"/>
    <property type="molecule type" value="Genomic_DNA"/>
</dbReference>
<dbReference type="SUPFAM" id="SSF48264">
    <property type="entry name" value="Cytochrome P450"/>
    <property type="match status" value="1"/>
</dbReference>
<evidence type="ECO:0000313" key="1">
    <source>
        <dbReference type="EMBL" id="TQF05976.1"/>
    </source>
</evidence>
<gene>
    <name evidence="1" type="ORF">E6W39_31815</name>
</gene>
<dbReference type="AlphaFoldDB" id="A0A540WAE6"/>
<dbReference type="RefSeq" id="WP_141636424.1">
    <property type="nucleotide sequence ID" value="NZ_VIGB01000003.1"/>
</dbReference>
<dbReference type="GO" id="GO:0016705">
    <property type="term" value="F:oxidoreductase activity, acting on paired donors, with incorporation or reduction of molecular oxygen"/>
    <property type="evidence" value="ECO:0007669"/>
    <property type="project" value="InterPro"/>
</dbReference>
<accession>A0A540WAE6</accession>
<proteinExistence type="predicted"/>
<protein>
    <recommendedName>
        <fullName evidence="3">Cytochrome P450</fullName>
    </recommendedName>
</protein>
<dbReference type="InterPro" id="IPR036396">
    <property type="entry name" value="Cyt_P450_sf"/>
</dbReference>
<dbReference type="GO" id="GO:0005506">
    <property type="term" value="F:iron ion binding"/>
    <property type="evidence" value="ECO:0007669"/>
    <property type="project" value="InterPro"/>
</dbReference>
<dbReference type="OrthoDB" id="3664945at2"/>
<dbReference type="GO" id="GO:0020037">
    <property type="term" value="F:heme binding"/>
    <property type="evidence" value="ECO:0007669"/>
    <property type="project" value="InterPro"/>
</dbReference>
<comment type="caution">
    <text evidence="1">The sequence shown here is derived from an EMBL/GenBank/DDBJ whole genome shotgun (WGS) entry which is preliminary data.</text>
</comment>
<name>A0A540WAE6_9ACTN</name>